<dbReference type="Proteomes" id="UP000285532">
    <property type="component" value="Unassembled WGS sequence"/>
</dbReference>
<proteinExistence type="predicted"/>
<gene>
    <name evidence="1" type="ORF">FAM18172_02579</name>
</gene>
<dbReference type="RefSeq" id="WP_016387577.1">
    <property type="nucleotide sequence ID" value="NZ_CBDBYF010000001.1"/>
</dbReference>
<dbReference type="EMBL" id="LKFU01000097">
    <property type="protein sequence ID" value="RND83043.1"/>
    <property type="molecule type" value="Genomic_DNA"/>
</dbReference>
<accession>A0A422M5S2</accession>
<protein>
    <submittedName>
        <fullName evidence="1">Uncharacterized protein</fullName>
    </submittedName>
</protein>
<dbReference type="AlphaFoldDB" id="A0A422M5S2"/>
<name>A0A422M5S2_LACPA</name>
<evidence type="ECO:0000313" key="1">
    <source>
        <dbReference type="EMBL" id="RND83043.1"/>
    </source>
</evidence>
<evidence type="ECO:0000313" key="2">
    <source>
        <dbReference type="Proteomes" id="UP000285532"/>
    </source>
</evidence>
<sequence>MITPQFRNKMQFTEDYANTIKAGTMSDAEDALMELCDYIEPWEDGDHWLELTADRTVSGKSVYFWFTADISGDGMVLTYHDWAHHY</sequence>
<reference evidence="1 2" key="1">
    <citation type="journal article" date="2018" name="Front. Microbiol.">
        <title>Conversion of Methionine to Cysteine in Lactobacillus paracasei Depends on the Highly Mobile cysK-ctl-cysE Gene Cluster.</title>
        <authorList>
            <person name="Wuthrich D."/>
            <person name="Irmler S."/>
            <person name="Berthoud H."/>
            <person name="Guggenbuhl B."/>
            <person name="Eugster E."/>
            <person name="Bruggmann R."/>
        </authorList>
    </citation>
    <scope>NUCLEOTIDE SEQUENCE [LARGE SCALE GENOMIC DNA]</scope>
    <source>
        <strain evidence="1 2">FAM18172</strain>
    </source>
</reference>
<comment type="caution">
    <text evidence="1">The sequence shown here is derived from an EMBL/GenBank/DDBJ whole genome shotgun (WGS) entry which is preliminary data.</text>
</comment>
<organism evidence="1 2">
    <name type="scientific">Lacticaseibacillus paracasei</name>
    <name type="common">Lactobacillus paracasei</name>
    <dbReference type="NCBI Taxonomy" id="1597"/>
    <lineage>
        <taxon>Bacteria</taxon>
        <taxon>Bacillati</taxon>
        <taxon>Bacillota</taxon>
        <taxon>Bacilli</taxon>
        <taxon>Lactobacillales</taxon>
        <taxon>Lactobacillaceae</taxon>
        <taxon>Lacticaseibacillus</taxon>
    </lineage>
</organism>